<evidence type="ECO:0000313" key="10">
    <source>
        <dbReference type="EMBL" id="CAF0827597.1"/>
    </source>
</evidence>
<keyword evidence="4 6" id="KW-0863">Zinc-finger</keyword>
<dbReference type="PROSITE" id="PS50103">
    <property type="entry name" value="ZF_C3H1"/>
    <property type="match status" value="4"/>
</dbReference>
<dbReference type="EMBL" id="CAJNOQ010000682">
    <property type="protein sequence ID" value="CAF0827597.1"/>
    <property type="molecule type" value="Genomic_DNA"/>
</dbReference>
<protein>
    <recommendedName>
        <fullName evidence="9">C3H1-type domain-containing protein</fullName>
    </recommendedName>
</protein>
<dbReference type="OrthoDB" id="10038834at2759"/>
<dbReference type="InterPro" id="IPR037181">
    <property type="entry name" value="SUFU_N"/>
</dbReference>
<accession>A0A813UDL4</accession>
<feature type="region of interest" description="Disordered" evidence="8">
    <location>
        <begin position="638"/>
        <end position="729"/>
    </location>
</feature>
<dbReference type="PANTHER" id="PTHR10928">
    <property type="entry name" value="SUPPRESSOR OF FUSED"/>
    <property type="match status" value="1"/>
</dbReference>
<feature type="compositionally biased region" description="Polar residues" evidence="8">
    <location>
        <begin position="694"/>
        <end position="719"/>
    </location>
</feature>
<proteinExistence type="inferred from homology"/>
<dbReference type="Pfam" id="PF18384">
    <property type="entry name" value="zf_CCCH_5"/>
    <property type="match status" value="1"/>
</dbReference>
<dbReference type="InterPro" id="IPR024314">
    <property type="entry name" value="SUFU_C"/>
</dbReference>
<feature type="compositionally biased region" description="Polar residues" evidence="8">
    <location>
        <begin position="638"/>
        <end position="656"/>
    </location>
</feature>
<evidence type="ECO:0000313" key="11">
    <source>
        <dbReference type="EMBL" id="CAF3614473.1"/>
    </source>
</evidence>
<feature type="zinc finger region" description="C3H1-type" evidence="6">
    <location>
        <begin position="76"/>
        <end position="100"/>
    </location>
</feature>
<dbReference type="PANTHER" id="PTHR10928:SF2">
    <property type="entry name" value="SUPPRESSOR OF FUSED HOMOLOG"/>
    <property type="match status" value="1"/>
</dbReference>
<feature type="region of interest" description="Disordered" evidence="8">
    <location>
        <begin position="371"/>
        <end position="393"/>
    </location>
</feature>
<dbReference type="GO" id="GO:0005634">
    <property type="term" value="C:nucleus"/>
    <property type="evidence" value="ECO:0007669"/>
    <property type="project" value="TreeGrafter"/>
</dbReference>
<dbReference type="SUPFAM" id="SSF103359">
    <property type="entry name" value="Suppressor of Fused, N-terminal domain"/>
    <property type="match status" value="1"/>
</dbReference>
<evidence type="ECO:0000256" key="7">
    <source>
        <dbReference type="SAM" id="Coils"/>
    </source>
</evidence>
<dbReference type="GO" id="GO:0008270">
    <property type="term" value="F:zinc ion binding"/>
    <property type="evidence" value="ECO:0007669"/>
    <property type="project" value="UniProtKB-KW"/>
</dbReference>
<feature type="compositionally biased region" description="Basic and acidic residues" evidence="8">
    <location>
        <begin position="380"/>
        <end position="392"/>
    </location>
</feature>
<feature type="zinc finger region" description="C3H1-type" evidence="6">
    <location>
        <begin position="246"/>
        <end position="280"/>
    </location>
</feature>
<keyword evidence="7" id="KW-0175">Coiled coil</keyword>
<gene>
    <name evidence="10" type="ORF">GPM918_LOCUS4880</name>
    <name evidence="11" type="ORF">SRO942_LOCUS4881</name>
</gene>
<evidence type="ECO:0000256" key="1">
    <source>
        <dbReference type="ARBA" id="ARBA00008808"/>
    </source>
</evidence>
<keyword evidence="12" id="KW-1185">Reference proteome</keyword>
<evidence type="ECO:0000313" key="12">
    <source>
        <dbReference type="Proteomes" id="UP000663829"/>
    </source>
</evidence>
<keyword evidence="5 6" id="KW-0862">Zinc</keyword>
<evidence type="ECO:0000256" key="3">
    <source>
        <dbReference type="ARBA" id="ARBA00022737"/>
    </source>
</evidence>
<evidence type="ECO:0000256" key="8">
    <source>
        <dbReference type="SAM" id="MobiDB-lite"/>
    </source>
</evidence>
<dbReference type="InterPro" id="IPR040594">
    <property type="entry name" value="UNK_Znf_1"/>
</dbReference>
<dbReference type="InterPro" id="IPR038489">
    <property type="entry name" value="SUFU_C_sf"/>
</dbReference>
<dbReference type="GO" id="GO:0005737">
    <property type="term" value="C:cytoplasm"/>
    <property type="evidence" value="ECO:0007669"/>
    <property type="project" value="TreeGrafter"/>
</dbReference>
<dbReference type="InterPro" id="IPR007768">
    <property type="entry name" value="Suppressor_of_fused"/>
</dbReference>
<dbReference type="Pfam" id="PF00642">
    <property type="entry name" value="zf-CCCH"/>
    <property type="match status" value="1"/>
</dbReference>
<dbReference type="Pfam" id="PF12470">
    <property type="entry name" value="SUFU_C"/>
    <property type="match status" value="1"/>
</dbReference>
<dbReference type="InterPro" id="IPR036855">
    <property type="entry name" value="Znf_CCCH_sf"/>
</dbReference>
<dbReference type="InterPro" id="IPR020941">
    <property type="entry name" value="SUFU-like_domain"/>
</dbReference>
<comment type="caution">
    <text evidence="10">The sequence shown here is derived from an EMBL/GenBank/DDBJ whole genome shotgun (WGS) entry which is preliminary data.</text>
</comment>
<feature type="domain" description="C3H1-type" evidence="9">
    <location>
        <begin position="246"/>
        <end position="280"/>
    </location>
</feature>
<keyword evidence="2 6" id="KW-0479">Metal-binding</keyword>
<evidence type="ECO:0000256" key="6">
    <source>
        <dbReference type="PROSITE-ProRule" id="PRU00723"/>
    </source>
</evidence>
<evidence type="ECO:0000256" key="2">
    <source>
        <dbReference type="ARBA" id="ARBA00022723"/>
    </source>
</evidence>
<dbReference type="Pfam" id="PF05076">
    <property type="entry name" value="SUFU"/>
    <property type="match status" value="1"/>
</dbReference>
<feature type="domain" description="C3H1-type" evidence="9">
    <location>
        <begin position="111"/>
        <end position="141"/>
    </location>
</feature>
<feature type="zinc finger region" description="C3H1-type" evidence="6">
    <location>
        <begin position="288"/>
        <end position="316"/>
    </location>
</feature>
<feature type="domain" description="C3H1-type" evidence="9">
    <location>
        <begin position="76"/>
        <end position="100"/>
    </location>
</feature>
<dbReference type="InterPro" id="IPR000571">
    <property type="entry name" value="Znf_CCCH"/>
</dbReference>
<dbReference type="Pfam" id="PF23035">
    <property type="entry name" value="zf-CCCH_UNK-like_4th"/>
    <property type="match status" value="1"/>
</dbReference>
<dbReference type="InterPro" id="IPR057295">
    <property type="entry name" value="UNK_Znf_4"/>
</dbReference>
<evidence type="ECO:0000259" key="9">
    <source>
        <dbReference type="PROSITE" id="PS50103"/>
    </source>
</evidence>
<reference evidence="10" key="1">
    <citation type="submission" date="2021-02" db="EMBL/GenBank/DDBJ databases">
        <authorList>
            <person name="Nowell W R."/>
        </authorList>
    </citation>
    <scope>NUCLEOTIDE SEQUENCE</scope>
</reference>
<dbReference type="EMBL" id="CAJOBC010000682">
    <property type="protein sequence ID" value="CAF3614473.1"/>
    <property type="molecule type" value="Genomic_DNA"/>
</dbReference>
<keyword evidence="3" id="KW-0677">Repeat</keyword>
<feature type="zinc finger region" description="C3H1-type" evidence="6">
    <location>
        <begin position="111"/>
        <end position="141"/>
    </location>
</feature>
<comment type="similarity">
    <text evidence="1">Belongs to the unkempt family.</text>
</comment>
<evidence type="ECO:0000256" key="4">
    <source>
        <dbReference type="ARBA" id="ARBA00022771"/>
    </source>
</evidence>
<dbReference type="Proteomes" id="UP000681722">
    <property type="component" value="Unassembled WGS sequence"/>
</dbReference>
<dbReference type="Pfam" id="PF25427">
    <property type="entry name" value="zf-CCCH_UNK"/>
    <property type="match status" value="1"/>
</dbReference>
<dbReference type="AlphaFoldDB" id="A0A813UDL4"/>
<feature type="coiled-coil region" evidence="7">
    <location>
        <begin position="761"/>
        <end position="788"/>
    </location>
</feature>
<name>A0A813UDL4_9BILA</name>
<dbReference type="Proteomes" id="UP000663829">
    <property type="component" value="Unassembled WGS sequence"/>
</dbReference>
<organism evidence="10 12">
    <name type="scientific">Didymodactylos carnosus</name>
    <dbReference type="NCBI Taxonomy" id="1234261"/>
    <lineage>
        <taxon>Eukaryota</taxon>
        <taxon>Metazoa</taxon>
        <taxon>Spiralia</taxon>
        <taxon>Gnathifera</taxon>
        <taxon>Rotifera</taxon>
        <taxon>Eurotatoria</taxon>
        <taxon>Bdelloidea</taxon>
        <taxon>Philodinida</taxon>
        <taxon>Philodinidae</taxon>
        <taxon>Didymodactylos</taxon>
    </lineage>
</organism>
<dbReference type="Gene3D" id="4.10.1000.10">
    <property type="entry name" value="Zinc finger, CCCH-type"/>
    <property type="match status" value="1"/>
</dbReference>
<dbReference type="Pfam" id="PF23261">
    <property type="entry name" value="zf-CCCH_11"/>
    <property type="match status" value="1"/>
</dbReference>
<sequence>MNSSVNNTTNNNYNNEKTTHLNYLSSFRVDQCQLFLQHKCTQHRPFTCFHWHFMNQRRRRPLRHKDGTFCHDPDFYCDKYDEQSGVCCNGEECQFLHRNAGDTEKRYHLRYLKTAICTHETDSKGHCLKNGPHCSYAHGLSDSRQPVFDIREVQNTELALERLSRLSISLENERALNDDPKWSGNRKHFCLFKITISCFSIQDSQYVLANYKTESCKRPPRLCRQGYACPQYHNPRDRRRNPSIFKYKSTPCPHVKQSDEWMDPTACESGDNCKYCHTRTEQQFHPEIYKSTKCNDVSVTGYCPRGPFCAFAHIERRSELPLSSFIPIPEEKEVGIIMNSPIRTQKKSSQASVFEVGSYPGTNLFQNDSSFSGSNTFNQEQEHQHVGIDNRNRSPITPLFSEFHSISSPMSIHSNHPLPPPPSLINDSSVNLQFNNASLAAALQAVTTSHFSQSYPPLSLLSFPQTTHQQQQQQQQQNSAATNFITSIQAHLHSVETPSSLSSFISSGRSLPNTSYFDDEDDDLYHTDTSPLRFGSYQSSVAPTTTDVKNLIGLSLKTIGIDNIDVDEVDFDKASNNNDVLLDDTDNFDTNVHTSTTTTSPIPATSSTIKTSLTTSRTTLPVNIPNSYQASYVHFSQSPSKSPFDLLSSTKQQQQDRTLESPIDNIFPEPSTTGSGGHSGSYTMSGFNHDIPSTLHQQQQRSTSPQPIYNRLNSSNGAISSSSSSSTPYQNEIDIMRNRVLQMQVMAITQKEASDHWRREAEDKHRIAVQLEQEKNRAIQQRDDALHQIDTMRHLLTQNTRLLPSDSDLMSLPLDDVRSLQSRLKQELTKIALMDHRSYAGIDAITNVCTKLYPDQTNPLQATTVVKYWLGGQEPLDYISIYHNTGNETSPPHWHYITFGLTDLHGDGRVHKPSVKGENDTSSPSGYGFELTFRLKKMPENTNVNDIPYWPATMLQYLAKYIFATGNSFAAGHHIPFSHILPNIYSNGDNKLKTKIQDLIITQDKELKKFITQNGSIEFLQIVGCFECELTAAQDFSGSKIIELLSSNRKSGGSLLVTDMTREESIFELIPSARQTITNAIQKEGSHLGRALARCSWSVEASSMPNINDSQTRFVPCPMIQLSFDLDAAKMFLKILNTRLKRGKFFIFDSPLNQTICLMPISCTNPGIVVDSLRPIMVSVYEAQIMLMPEAIDSCLDQMDHIINIQSEQSLPLTYEIPIQTCKMKICLITSADFATVPE</sequence>
<feature type="domain" description="C3H1-type" evidence="9">
    <location>
        <begin position="288"/>
        <end position="316"/>
    </location>
</feature>
<dbReference type="Gene3D" id="3.30.1360.230">
    <property type="entry name" value="Sufu, C-terminal domain"/>
    <property type="match status" value="1"/>
</dbReference>
<dbReference type="InterPro" id="IPR057296">
    <property type="entry name" value="UNK_Znf_5"/>
</dbReference>
<evidence type="ECO:0000256" key="5">
    <source>
        <dbReference type="ARBA" id="ARBA00022833"/>
    </source>
</evidence>
<dbReference type="SUPFAM" id="SSF90229">
    <property type="entry name" value="CCCH zinc finger"/>
    <property type="match status" value="1"/>
</dbReference>
<dbReference type="SMART" id="SM00356">
    <property type="entry name" value="ZnF_C3H1"/>
    <property type="match status" value="5"/>
</dbReference>